<protein>
    <submittedName>
        <fullName evidence="3">Nucleotidyltransferase family protein</fullName>
    </submittedName>
</protein>
<gene>
    <name evidence="3" type="ORF">G3572_03035</name>
</gene>
<dbReference type="Gene3D" id="3.90.550.10">
    <property type="entry name" value="Spore Coat Polysaccharide Biosynthesis Protein SpsA, Chain A"/>
    <property type="match status" value="1"/>
</dbReference>
<dbReference type="AlphaFoldDB" id="A0A6B3RLM9"/>
<dbReference type="InterPro" id="IPR029044">
    <property type="entry name" value="Nucleotide-diphossugar_trans"/>
</dbReference>
<keyword evidence="4" id="KW-1185">Reference proteome</keyword>
<reference evidence="3 4" key="1">
    <citation type="submission" date="2020-02" db="EMBL/GenBank/DDBJ databases">
        <title>Rhodobacter algicola sp. nov., isolated from microalga culture.</title>
        <authorList>
            <person name="Park C.-Y."/>
        </authorList>
    </citation>
    <scope>NUCLEOTIDE SEQUENCE [LARGE SCALE GENOMIC DNA]</scope>
    <source>
        <strain evidence="3 4">ETT8</strain>
    </source>
</reference>
<dbReference type="EMBL" id="JAAIKE010000001">
    <property type="protein sequence ID" value="NEX45165.1"/>
    <property type="molecule type" value="Genomic_DNA"/>
</dbReference>
<proteinExistence type="predicted"/>
<dbReference type="PANTHER" id="PTHR43777">
    <property type="entry name" value="MOLYBDENUM COFACTOR CYTIDYLYLTRANSFERASE"/>
    <property type="match status" value="1"/>
</dbReference>
<dbReference type="GO" id="GO:0016779">
    <property type="term" value="F:nucleotidyltransferase activity"/>
    <property type="evidence" value="ECO:0007669"/>
    <property type="project" value="UniProtKB-ARBA"/>
</dbReference>
<keyword evidence="3" id="KW-0808">Transferase</keyword>
<dbReference type="Pfam" id="PF12804">
    <property type="entry name" value="NTP_transf_3"/>
    <property type="match status" value="1"/>
</dbReference>
<dbReference type="Proteomes" id="UP000481421">
    <property type="component" value="Unassembled WGS sequence"/>
</dbReference>
<evidence type="ECO:0000259" key="2">
    <source>
        <dbReference type="Pfam" id="PF12804"/>
    </source>
</evidence>
<keyword evidence="1" id="KW-0460">Magnesium</keyword>
<dbReference type="CDD" id="cd04182">
    <property type="entry name" value="GT_2_like_f"/>
    <property type="match status" value="1"/>
</dbReference>
<organism evidence="3 4">
    <name type="scientific">Pseudotabrizicola algicola</name>
    <dbReference type="NCBI Taxonomy" id="2709381"/>
    <lineage>
        <taxon>Bacteria</taxon>
        <taxon>Pseudomonadati</taxon>
        <taxon>Pseudomonadota</taxon>
        <taxon>Alphaproteobacteria</taxon>
        <taxon>Rhodobacterales</taxon>
        <taxon>Paracoccaceae</taxon>
        <taxon>Pseudotabrizicola</taxon>
    </lineage>
</organism>
<feature type="domain" description="MobA-like NTP transferase" evidence="2">
    <location>
        <begin position="12"/>
        <end position="170"/>
    </location>
</feature>
<evidence type="ECO:0000256" key="1">
    <source>
        <dbReference type="ARBA" id="ARBA00022842"/>
    </source>
</evidence>
<dbReference type="RefSeq" id="WP_164609177.1">
    <property type="nucleotide sequence ID" value="NZ_JAAIKE010000001.1"/>
</dbReference>
<evidence type="ECO:0000313" key="3">
    <source>
        <dbReference type="EMBL" id="NEX45165.1"/>
    </source>
</evidence>
<dbReference type="InterPro" id="IPR025877">
    <property type="entry name" value="MobA-like_NTP_Trfase"/>
</dbReference>
<accession>A0A6B3RLM9</accession>
<evidence type="ECO:0000313" key="4">
    <source>
        <dbReference type="Proteomes" id="UP000481421"/>
    </source>
</evidence>
<name>A0A6B3RLM9_9RHOB</name>
<dbReference type="SUPFAM" id="SSF53448">
    <property type="entry name" value="Nucleotide-diphospho-sugar transferases"/>
    <property type="match status" value="1"/>
</dbReference>
<comment type="caution">
    <text evidence="3">The sequence shown here is derived from an EMBL/GenBank/DDBJ whole genome shotgun (WGS) entry which is preliminary data.</text>
</comment>
<sequence length="202" mass="21211">MPSPPPEPLHILILAAGGSTRMRGADKLTEPVAGQPLLRHLAGQALASGLPVTVALSPAHPRRIAALHGLPVTLRQVPDAAKGMAHSLRAGLAHLPPEAAVLLLLADLPEITAQDLTLMAEAHRAAPGLILRATSQTGTPGHPVIFPAWVRPELMALSGDEGARAVLDRHPARLGLIALPDQHATTDLDTPEAWDAWRSGRE</sequence>
<dbReference type="PANTHER" id="PTHR43777:SF1">
    <property type="entry name" value="MOLYBDENUM COFACTOR CYTIDYLYLTRANSFERASE"/>
    <property type="match status" value="1"/>
</dbReference>